<proteinExistence type="predicted"/>
<evidence type="ECO:0000313" key="3">
    <source>
        <dbReference type="EMBL" id="GFP82545.1"/>
    </source>
</evidence>
<dbReference type="AlphaFoldDB" id="A0A830BF09"/>
<reference evidence="3" key="1">
    <citation type="submission" date="2020-07" db="EMBL/GenBank/DDBJ databases">
        <title>Ethylene signaling mediates host invasion by parasitic plants.</title>
        <authorList>
            <person name="Yoshida S."/>
        </authorList>
    </citation>
    <scope>NUCLEOTIDE SEQUENCE</scope>
    <source>
        <strain evidence="3">Okayama</strain>
    </source>
</reference>
<feature type="region of interest" description="Disordered" evidence="2">
    <location>
        <begin position="168"/>
        <end position="206"/>
    </location>
</feature>
<comment type="caution">
    <text evidence="3">The sequence shown here is derived from an EMBL/GenBank/DDBJ whole genome shotgun (WGS) entry which is preliminary data.</text>
</comment>
<dbReference type="Proteomes" id="UP000653305">
    <property type="component" value="Unassembled WGS sequence"/>
</dbReference>
<name>A0A830BF09_9LAMI</name>
<protein>
    <submittedName>
        <fullName evidence="3">Uncharacterized protein</fullName>
    </submittedName>
</protein>
<organism evidence="3 4">
    <name type="scientific">Phtheirospermum japonicum</name>
    <dbReference type="NCBI Taxonomy" id="374723"/>
    <lineage>
        <taxon>Eukaryota</taxon>
        <taxon>Viridiplantae</taxon>
        <taxon>Streptophyta</taxon>
        <taxon>Embryophyta</taxon>
        <taxon>Tracheophyta</taxon>
        <taxon>Spermatophyta</taxon>
        <taxon>Magnoliopsida</taxon>
        <taxon>eudicotyledons</taxon>
        <taxon>Gunneridae</taxon>
        <taxon>Pentapetalae</taxon>
        <taxon>asterids</taxon>
        <taxon>lamiids</taxon>
        <taxon>Lamiales</taxon>
        <taxon>Orobanchaceae</taxon>
        <taxon>Orobanchaceae incertae sedis</taxon>
        <taxon>Phtheirospermum</taxon>
    </lineage>
</organism>
<sequence>MSSSGSERWISTISQILPISELIEHLNRSIDEPHLNVAQNIFCEYNTKMEIESLTRARDLVKKEVLQLDRTLDLAELANLKLEDQLQRNQRKCDELEKTVTLLIEEKNQRDEKINVGDLANVANDRSSGLSKRGTKVKGWRVQMCSGRFSKIAHSSSAAAGDIIEILDSDDETNPDGAASVSNMGENEMNFVGGPPSSKRSKRNRMEDNLIVSSTAKMKRNERTSDGDNALLIHEKENQVLESSRDGIDWSWSRKCVGEEAGQASDYQTPLEKFDGLSDDEVSTGSDDSCTDSRIDNLIASFRS</sequence>
<evidence type="ECO:0000313" key="4">
    <source>
        <dbReference type="Proteomes" id="UP000653305"/>
    </source>
</evidence>
<gene>
    <name evidence="3" type="ORF">PHJA_000397500</name>
</gene>
<feature type="coiled-coil region" evidence="1">
    <location>
        <begin position="72"/>
        <end position="106"/>
    </location>
</feature>
<dbReference type="EMBL" id="BMAC01000046">
    <property type="protein sequence ID" value="GFP82545.1"/>
    <property type="molecule type" value="Genomic_DNA"/>
</dbReference>
<evidence type="ECO:0000256" key="1">
    <source>
        <dbReference type="SAM" id="Coils"/>
    </source>
</evidence>
<accession>A0A830BF09</accession>
<evidence type="ECO:0000256" key="2">
    <source>
        <dbReference type="SAM" id="MobiDB-lite"/>
    </source>
</evidence>
<feature type="region of interest" description="Disordered" evidence="2">
    <location>
        <begin position="260"/>
        <end position="290"/>
    </location>
</feature>
<keyword evidence="1" id="KW-0175">Coiled coil</keyword>
<keyword evidence="4" id="KW-1185">Reference proteome</keyword>